<keyword evidence="2" id="KW-0808">Transferase</keyword>
<protein>
    <submittedName>
        <fullName evidence="2">Glycosyltransferase family 2 protein</fullName>
    </submittedName>
</protein>
<accession>A0A848NAT8</accession>
<dbReference type="SUPFAM" id="SSF53448">
    <property type="entry name" value="Nucleotide-diphospho-sugar transferases"/>
    <property type="match status" value="1"/>
</dbReference>
<dbReference type="Gene3D" id="3.90.550.10">
    <property type="entry name" value="Spore Coat Polysaccharide Biosynthesis Protein SpsA, Chain A"/>
    <property type="match status" value="1"/>
</dbReference>
<name>A0A848NAT8_9BURK</name>
<dbReference type="AlphaFoldDB" id="A0A848NAT8"/>
<dbReference type="EMBL" id="JABBZE010000046">
    <property type="protein sequence ID" value="NMU89658.1"/>
    <property type="molecule type" value="Genomic_DNA"/>
</dbReference>
<evidence type="ECO:0000259" key="1">
    <source>
        <dbReference type="Pfam" id="PF00535"/>
    </source>
</evidence>
<dbReference type="CDD" id="cd00761">
    <property type="entry name" value="Glyco_tranf_GTA_type"/>
    <property type="match status" value="1"/>
</dbReference>
<dbReference type="PANTHER" id="PTHR22916">
    <property type="entry name" value="GLYCOSYLTRANSFERASE"/>
    <property type="match status" value="1"/>
</dbReference>
<sequence>MNPKVSIVVPVYNLEFYIDRCLRSLEMQTLDNIEVLVVNDGGTDDSQLVIDEYVARRPDIFKPFIKPNGGHGAACNYGIERAAGEYITIVDGDDFLDPDAVEFMYNKAQATGADLLIGNLLYCYTGSTAPFKPLPFDTDRELNGSDRDLLYKNWATPCGRLYHRSIFADPDVRLLAGVIFADANFVPKSYLVAKKIYYVNKELYNYDITRPTQSMKQTDKRILNIVPVLEDMLAFYRKKGAFESHRTQLMWYVARHCAAWVTKVKTLQGYSRSKALREIFAVSDKNFGSEWIESGIIKESFGVRPQKGITLARKFRYYPIVWFWKLVAALQRTDGLIERALGFPLKVYRYSKRRARRMVGG</sequence>
<gene>
    <name evidence="2" type="ORF">HGQ98_07250</name>
</gene>
<dbReference type="InterPro" id="IPR001173">
    <property type="entry name" value="Glyco_trans_2-like"/>
</dbReference>
<evidence type="ECO:0000313" key="2">
    <source>
        <dbReference type="EMBL" id="NMU89658.1"/>
    </source>
</evidence>
<dbReference type="Proteomes" id="UP000542405">
    <property type="component" value="Unassembled WGS sequence"/>
</dbReference>
<dbReference type="InterPro" id="IPR029044">
    <property type="entry name" value="Nucleotide-diphossugar_trans"/>
</dbReference>
<comment type="caution">
    <text evidence="2">The sequence shown here is derived from an EMBL/GenBank/DDBJ whole genome shotgun (WGS) entry which is preliminary data.</text>
</comment>
<organism evidence="2 3">
    <name type="scientific">Achromobacter ruhlandii</name>
    <dbReference type="NCBI Taxonomy" id="72557"/>
    <lineage>
        <taxon>Bacteria</taxon>
        <taxon>Pseudomonadati</taxon>
        <taxon>Pseudomonadota</taxon>
        <taxon>Betaproteobacteria</taxon>
        <taxon>Burkholderiales</taxon>
        <taxon>Alcaligenaceae</taxon>
        <taxon>Achromobacter</taxon>
    </lineage>
</organism>
<dbReference type="Pfam" id="PF00535">
    <property type="entry name" value="Glycos_transf_2"/>
    <property type="match status" value="1"/>
</dbReference>
<dbReference type="GO" id="GO:0016758">
    <property type="term" value="F:hexosyltransferase activity"/>
    <property type="evidence" value="ECO:0007669"/>
    <property type="project" value="UniProtKB-ARBA"/>
</dbReference>
<dbReference type="RefSeq" id="WP_169536204.1">
    <property type="nucleotide sequence ID" value="NZ_JABBZE010000046.1"/>
</dbReference>
<dbReference type="PANTHER" id="PTHR22916:SF3">
    <property type="entry name" value="UDP-GLCNAC:BETAGAL BETA-1,3-N-ACETYLGLUCOSAMINYLTRANSFERASE-LIKE PROTEIN 1"/>
    <property type="match status" value="1"/>
</dbReference>
<evidence type="ECO:0000313" key="3">
    <source>
        <dbReference type="Proteomes" id="UP000542405"/>
    </source>
</evidence>
<feature type="domain" description="Glycosyltransferase 2-like" evidence="1">
    <location>
        <begin position="6"/>
        <end position="167"/>
    </location>
</feature>
<reference evidence="2 3" key="1">
    <citation type="submission" date="2020-04" db="EMBL/GenBank/DDBJ databases">
        <title>Achromobacter ruhlandii genome sequencing and assembly.</title>
        <authorList>
            <person name="Martins R.C.R."/>
            <person name="Perdigao-Neto L.V."/>
            <person name="Levin A.S.S."/>
            <person name="Costa S.F."/>
        </authorList>
    </citation>
    <scope>NUCLEOTIDE SEQUENCE [LARGE SCALE GENOMIC DNA]</scope>
    <source>
        <strain evidence="2 3">9035ralo</strain>
    </source>
</reference>
<proteinExistence type="predicted"/>